<accession>A0A914RAG8</accession>
<name>A0A914RAG8_PAREQ</name>
<dbReference type="AlphaFoldDB" id="A0A914RAG8"/>
<sequence>MMRNIFVRCLMFLHRERLSHILVHRQANSFAHYMKRDCVLIGLICIGRTSYVMGDMYCNITMRKNL</sequence>
<dbReference type="Proteomes" id="UP000887564">
    <property type="component" value="Unplaced"/>
</dbReference>
<dbReference type="WBParaSite" id="PEQ_0000327101-mRNA-1">
    <property type="protein sequence ID" value="PEQ_0000327101-mRNA-1"/>
    <property type="gene ID" value="PEQ_0000327101"/>
</dbReference>
<proteinExistence type="predicted"/>
<evidence type="ECO:0000313" key="2">
    <source>
        <dbReference type="WBParaSite" id="PEQ_0000327101-mRNA-1"/>
    </source>
</evidence>
<reference evidence="2" key="1">
    <citation type="submission" date="2022-11" db="UniProtKB">
        <authorList>
            <consortium name="WormBaseParasite"/>
        </authorList>
    </citation>
    <scope>IDENTIFICATION</scope>
</reference>
<evidence type="ECO:0000313" key="1">
    <source>
        <dbReference type="Proteomes" id="UP000887564"/>
    </source>
</evidence>
<organism evidence="1 2">
    <name type="scientific">Parascaris equorum</name>
    <name type="common">Equine roundworm</name>
    <dbReference type="NCBI Taxonomy" id="6256"/>
    <lineage>
        <taxon>Eukaryota</taxon>
        <taxon>Metazoa</taxon>
        <taxon>Ecdysozoa</taxon>
        <taxon>Nematoda</taxon>
        <taxon>Chromadorea</taxon>
        <taxon>Rhabditida</taxon>
        <taxon>Spirurina</taxon>
        <taxon>Ascaridomorpha</taxon>
        <taxon>Ascaridoidea</taxon>
        <taxon>Ascarididae</taxon>
        <taxon>Parascaris</taxon>
    </lineage>
</organism>
<keyword evidence="1" id="KW-1185">Reference proteome</keyword>
<protein>
    <submittedName>
        <fullName evidence="2">Uncharacterized protein</fullName>
    </submittedName>
</protein>